<comment type="similarity">
    <text evidence="2">Belongs to the methyltransferase superfamily. L-isoaspartyl/D-aspartyl protein methyltransferase family.</text>
</comment>
<keyword evidence="14" id="KW-1185">Reference proteome</keyword>
<evidence type="ECO:0000313" key="14">
    <source>
        <dbReference type="Proteomes" id="UP000204221"/>
    </source>
</evidence>
<dbReference type="CDD" id="cd02440">
    <property type="entry name" value="AdoMet_MTases"/>
    <property type="match status" value="1"/>
</dbReference>
<dbReference type="Pfam" id="PF01135">
    <property type="entry name" value="PCMT"/>
    <property type="match status" value="1"/>
</dbReference>
<dbReference type="PANTHER" id="PTHR11579">
    <property type="entry name" value="PROTEIN-L-ISOASPARTATE O-METHYLTRANSFERASE"/>
    <property type="match status" value="1"/>
</dbReference>
<proteinExistence type="inferred from homology"/>
<dbReference type="GO" id="GO:0005737">
    <property type="term" value="C:cytoplasm"/>
    <property type="evidence" value="ECO:0007669"/>
    <property type="project" value="UniProtKB-SubCell"/>
</dbReference>
<evidence type="ECO:0000256" key="9">
    <source>
        <dbReference type="ARBA" id="ARBA00030757"/>
    </source>
</evidence>
<evidence type="ECO:0000256" key="12">
    <source>
        <dbReference type="SAM" id="MobiDB-lite"/>
    </source>
</evidence>
<keyword evidence="6 13" id="KW-0489">Methyltransferase</keyword>
<dbReference type="PANTHER" id="PTHR11579:SF0">
    <property type="entry name" value="PROTEIN-L-ISOASPARTATE(D-ASPARTATE) O-METHYLTRANSFERASE"/>
    <property type="match status" value="1"/>
</dbReference>
<dbReference type="EC" id="2.1.1.77" evidence="3"/>
<evidence type="ECO:0000256" key="10">
    <source>
        <dbReference type="ARBA" id="ARBA00031323"/>
    </source>
</evidence>
<dbReference type="KEGG" id="ahg:AHOG_21065"/>
<evidence type="ECO:0000256" key="8">
    <source>
        <dbReference type="ARBA" id="ARBA00022691"/>
    </source>
</evidence>
<evidence type="ECO:0000256" key="4">
    <source>
        <dbReference type="ARBA" id="ARBA00013346"/>
    </source>
</evidence>
<accession>A0A221W8H3</accession>
<dbReference type="InterPro" id="IPR029063">
    <property type="entry name" value="SAM-dependent_MTases_sf"/>
</dbReference>
<dbReference type="RefSeq" id="WP_093942907.1">
    <property type="nucleotide sequence ID" value="NZ_CP022521.1"/>
</dbReference>
<dbReference type="SUPFAM" id="SSF53335">
    <property type="entry name" value="S-adenosyl-L-methionine-dependent methyltransferases"/>
    <property type="match status" value="1"/>
</dbReference>
<comment type="subcellular location">
    <subcellularLocation>
        <location evidence="1">Cytoplasm</location>
    </subcellularLocation>
</comment>
<dbReference type="AlphaFoldDB" id="A0A221W8H3"/>
<dbReference type="GO" id="GO:0004719">
    <property type="term" value="F:protein-L-isoaspartate (D-aspartate) O-methyltransferase activity"/>
    <property type="evidence" value="ECO:0007669"/>
    <property type="project" value="UniProtKB-EC"/>
</dbReference>
<evidence type="ECO:0000256" key="2">
    <source>
        <dbReference type="ARBA" id="ARBA00005369"/>
    </source>
</evidence>
<organism evidence="13 14">
    <name type="scientific">Actinoalloteichus hoggarensis</name>
    <dbReference type="NCBI Taxonomy" id="1470176"/>
    <lineage>
        <taxon>Bacteria</taxon>
        <taxon>Bacillati</taxon>
        <taxon>Actinomycetota</taxon>
        <taxon>Actinomycetes</taxon>
        <taxon>Pseudonocardiales</taxon>
        <taxon>Pseudonocardiaceae</taxon>
        <taxon>Actinoalloteichus</taxon>
    </lineage>
</organism>
<evidence type="ECO:0000313" key="13">
    <source>
        <dbReference type="EMBL" id="ASO21829.1"/>
    </source>
</evidence>
<keyword evidence="8" id="KW-0949">S-adenosyl-L-methionine</keyword>
<evidence type="ECO:0000256" key="11">
    <source>
        <dbReference type="ARBA" id="ARBA00031350"/>
    </source>
</evidence>
<evidence type="ECO:0000256" key="6">
    <source>
        <dbReference type="ARBA" id="ARBA00022603"/>
    </source>
</evidence>
<dbReference type="EMBL" id="CP022521">
    <property type="protein sequence ID" value="ASO21829.1"/>
    <property type="molecule type" value="Genomic_DNA"/>
</dbReference>
<dbReference type="Gene3D" id="3.40.50.150">
    <property type="entry name" value="Vaccinia Virus protein VP39"/>
    <property type="match status" value="1"/>
</dbReference>
<evidence type="ECO:0000256" key="5">
    <source>
        <dbReference type="ARBA" id="ARBA00022490"/>
    </source>
</evidence>
<name>A0A221W8H3_9PSEU</name>
<evidence type="ECO:0000256" key="1">
    <source>
        <dbReference type="ARBA" id="ARBA00004496"/>
    </source>
</evidence>
<reference evidence="13 14" key="1">
    <citation type="submission" date="2017-07" db="EMBL/GenBank/DDBJ databases">
        <title>Complete genome sequence of Actinoalloteichus hoggarensis DSM 45943, type strain of Actinoalloteichus hoggarensis.</title>
        <authorList>
            <person name="Ruckert C."/>
            <person name="Nouioui I."/>
            <person name="Willmese J."/>
            <person name="van Wezel G."/>
            <person name="Klenk H.-P."/>
            <person name="Kalinowski J."/>
            <person name="Zotchev S.B."/>
        </authorList>
    </citation>
    <scope>NUCLEOTIDE SEQUENCE [LARGE SCALE GENOMIC DNA]</scope>
    <source>
        <strain evidence="13 14">DSM 45943</strain>
    </source>
</reference>
<gene>
    <name evidence="13" type="primary">pcm5</name>
    <name evidence="13" type="ORF">AHOG_21065</name>
</gene>
<keyword evidence="5" id="KW-0963">Cytoplasm</keyword>
<dbReference type="InterPro" id="IPR000682">
    <property type="entry name" value="PCMT"/>
</dbReference>
<sequence>MTGWHEQLAVPRAPFIPAVVWVDDPAGDGFVALSRDDDEPRWRALVEEDEPIITQVDDGTTRPGETGRRPSSSCSRPSLVAAMLIALDVREGHRVLEIGTGTGWNAAELSRRAGRSGHVVSVEVDPAVADDARRALAALGCAPLVVTSDGTKGYAADAPYDRVVCTASVRTIPRSWVDQTRPGGVIVAPWGTDYGDDALTRLEVREDGSAAGRCGIDLAFMRVRHQRRDFLEPTADEVNDADTTQTAHSGRELFEMVAFARAAFTIGLRVPACYLTVEDVTDDRRLIELHDVRSRSWARVTLVRGRDPWTVHQLGPRRLWNEVAAAHSWWQEAGRPTPDRYGLTVTPDGTHEVWIDAPAADRRWSLTF</sequence>
<feature type="region of interest" description="Disordered" evidence="12">
    <location>
        <begin position="50"/>
        <end position="75"/>
    </location>
</feature>
<evidence type="ECO:0000256" key="3">
    <source>
        <dbReference type="ARBA" id="ARBA00011890"/>
    </source>
</evidence>
<evidence type="ECO:0000256" key="7">
    <source>
        <dbReference type="ARBA" id="ARBA00022679"/>
    </source>
</evidence>
<dbReference type="Proteomes" id="UP000204221">
    <property type="component" value="Chromosome"/>
</dbReference>
<dbReference type="OrthoDB" id="5143400at2"/>
<dbReference type="GO" id="GO:0032259">
    <property type="term" value="P:methylation"/>
    <property type="evidence" value="ECO:0007669"/>
    <property type="project" value="UniProtKB-KW"/>
</dbReference>
<protein>
    <recommendedName>
        <fullName evidence="4">Protein-L-isoaspartate O-methyltransferase</fullName>
        <ecNumber evidence="3">2.1.1.77</ecNumber>
    </recommendedName>
    <alternativeName>
        <fullName evidence="11">L-isoaspartyl protein carboxyl methyltransferase</fullName>
    </alternativeName>
    <alternativeName>
        <fullName evidence="9">Protein L-isoaspartyl methyltransferase</fullName>
    </alternativeName>
    <alternativeName>
        <fullName evidence="10">Protein-beta-aspartate methyltransferase</fullName>
    </alternativeName>
</protein>
<keyword evidence="7 13" id="KW-0808">Transferase</keyword>